<evidence type="ECO:0000256" key="4">
    <source>
        <dbReference type="ARBA" id="ARBA00022777"/>
    </source>
</evidence>
<proteinExistence type="inferred from homology"/>
<evidence type="ECO:0000256" key="1">
    <source>
        <dbReference type="ARBA" id="ARBA00010688"/>
    </source>
</evidence>
<dbReference type="GO" id="GO:0008865">
    <property type="term" value="F:fructokinase activity"/>
    <property type="evidence" value="ECO:0007669"/>
    <property type="project" value="TreeGrafter"/>
</dbReference>
<dbReference type="GO" id="GO:0006000">
    <property type="term" value="P:fructose metabolic process"/>
    <property type="evidence" value="ECO:0007669"/>
    <property type="project" value="TreeGrafter"/>
</dbReference>
<evidence type="ECO:0000256" key="5">
    <source>
        <dbReference type="ARBA" id="ARBA00022840"/>
    </source>
</evidence>
<dbReference type="InterPro" id="IPR029056">
    <property type="entry name" value="Ribokinase-like"/>
</dbReference>
<dbReference type="AlphaFoldDB" id="A0A835UEQ8"/>
<dbReference type="Pfam" id="PF00294">
    <property type="entry name" value="PfkB"/>
    <property type="match status" value="1"/>
</dbReference>
<dbReference type="InterPro" id="IPR011611">
    <property type="entry name" value="PfkB_dom"/>
</dbReference>
<accession>A0A835UEQ8</accession>
<evidence type="ECO:0000259" key="7">
    <source>
        <dbReference type="Pfam" id="PF00294"/>
    </source>
</evidence>
<evidence type="ECO:0000256" key="3">
    <source>
        <dbReference type="ARBA" id="ARBA00022741"/>
    </source>
</evidence>
<comment type="caution">
    <text evidence="8">The sequence shown here is derived from an EMBL/GenBank/DDBJ whole genome shotgun (WGS) entry which is preliminary data.</text>
</comment>
<evidence type="ECO:0000313" key="9">
    <source>
        <dbReference type="Proteomes" id="UP000639772"/>
    </source>
</evidence>
<evidence type="ECO:0000256" key="6">
    <source>
        <dbReference type="ARBA" id="ARBA00023277"/>
    </source>
</evidence>
<comment type="similarity">
    <text evidence="1">Belongs to the carbohydrate kinase PfkB family.</text>
</comment>
<name>A0A835UEQ8_VANPL</name>
<organism evidence="8 9">
    <name type="scientific">Vanilla planifolia</name>
    <name type="common">Vanilla</name>
    <dbReference type="NCBI Taxonomy" id="51239"/>
    <lineage>
        <taxon>Eukaryota</taxon>
        <taxon>Viridiplantae</taxon>
        <taxon>Streptophyta</taxon>
        <taxon>Embryophyta</taxon>
        <taxon>Tracheophyta</taxon>
        <taxon>Spermatophyta</taxon>
        <taxon>Magnoliopsida</taxon>
        <taxon>Liliopsida</taxon>
        <taxon>Asparagales</taxon>
        <taxon>Orchidaceae</taxon>
        <taxon>Vanilloideae</taxon>
        <taxon>Vanilleae</taxon>
        <taxon>Vanilla</taxon>
    </lineage>
</organism>
<dbReference type="PANTHER" id="PTHR43085:SF24">
    <property type="entry name" value="FRUCTOKINASE-4-RELATED"/>
    <property type="match status" value="1"/>
</dbReference>
<dbReference type="OrthoDB" id="415590at2759"/>
<evidence type="ECO:0000256" key="2">
    <source>
        <dbReference type="ARBA" id="ARBA00022679"/>
    </source>
</evidence>
<dbReference type="EMBL" id="JADCNM010000012">
    <property type="protein sequence ID" value="KAG0460269.1"/>
    <property type="molecule type" value="Genomic_DNA"/>
</dbReference>
<dbReference type="InterPro" id="IPR050306">
    <property type="entry name" value="PfkB_Carbo_kinase"/>
</dbReference>
<dbReference type="PANTHER" id="PTHR43085">
    <property type="entry name" value="HEXOKINASE FAMILY MEMBER"/>
    <property type="match status" value="1"/>
</dbReference>
<protein>
    <recommendedName>
        <fullName evidence="7">Carbohydrate kinase PfkB domain-containing protein</fullName>
    </recommendedName>
</protein>
<gene>
    <name evidence="8" type="ORF">HPP92_023397</name>
</gene>
<dbReference type="GO" id="GO:0005524">
    <property type="term" value="F:ATP binding"/>
    <property type="evidence" value="ECO:0007669"/>
    <property type="project" value="UniProtKB-KW"/>
</dbReference>
<dbReference type="GO" id="GO:0005829">
    <property type="term" value="C:cytosol"/>
    <property type="evidence" value="ECO:0007669"/>
    <property type="project" value="TreeGrafter"/>
</dbReference>
<keyword evidence="2" id="KW-0808">Transferase</keyword>
<feature type="domain" description="Carbohydrate kinase PfkB" evidence="7">
    <location>
        <begin position="9"/>
        <end position="75"/>
    </location>
</feature>
<keyword evidence="5" id="KW-0067">ATP-binding</keyword>
<dbReference type="Proteomes" id="UP000639772">
    <property type="component" value="Chromosome 12"/>
</dbReference>
<sequence length="145" mass="16632">MTQTCGLALWPSRRVKSQMMSIWDQVDIVKISDVELEFLTGNASLEDDAVMTLWRPKMKLLVVTLGKDGCKYYTKEWLEVLRSRLLTQLGLVIPLLELCCGGLVKDLSSLQDEEKMREVLKFANAMEPLLLQKKEQSLQCLVKQR</sequence>
<evidence type="ECO:0000313" key="8">
    <source>
        <dbReference type="EMBL" id="KAG0460269.1"/>
    </source>
</evidence>
<keyword evidence="6" id="KW-0119">Carbohydrate metabolism</keyword>
<dbReference type="SUPFAM" id="SSF53613">
    <property type="entry name" value="Ribokinase-like"/>
    <property type="match status" value="1"/>
</dbReference>
<keyword evidence="4" id="KW-0418">Kinase</keyword>
<reference evidence="8 9" key="1">
    <citation type="journal article" date="2020" name="Nat. Food">
        <title>A phased Vanilla planifolia genome enables genetic improvement of flavour and production.</title>
        <authorList>
            <person name="Hasing T."/>
            <person name="Tang H."/>
            <person name="Brym M."/>
            <person name="Khazi F."/>
            <person name="Huang T."/>
            <person name="Chambers A.H."/>
        </authorList>
    </citation>
    <scope>NUCLEOTIDE SEQUENCE [LARGE SCALE GENOMIC DNA]</scope>
    <source>
        <tissue evidence="8">Leaf</tissue>
    </source>
</reference>
<keyword evidence="3" id="KW-0547">Nucleotide-binding</keyword>
<dbReference type="Gene3D" id="3.40.1190.20">
    <property type="match status" value="1"/>
</dbReference>